<evidence type="ECO:0000256" key="11">
    <source>
        <dbReference type="SAM" id="SignalP"/>
    </source>
</evidence>
<organism evidence="12 13">
    <name type="scientific">Elliptochloris bilobata</name>
    <dbReference type="NCBI Taxonomy" id="381761"/>
    <lineage>
        <taxon>Eukaryota</taxon>
        <taxon>Viridiplantae</taxon>
        <taxon>Chlorophyta</taxon>
        <taxon>core chlorophytes</taxon>
        <taxon>Trebouxiophyceae</taxon>
        <taxon>Trebouxiophyceae incertae sedis</taxon>
        <taxon>Elliptochloris clade</taxon>
        <taxon>Elliptochloris</taxon>
    </lineage>
</organism>
<keyword evidence="5 10" id="KW-0808">Transferase</keyword>
<reference evidence="12 13" key="1">
    <citation type="journal article" date="2024" name="Nat. Commun.">
        <title>Phylogenomics reveals the evolutionary origins of lichenization in chlorophyte algae.</title>
        <authorList>
            <person name="Puginier C."/>
            <person name="Libourel C."/>
            <person name="Otte J."/>
            <person name="Skaloud P."/>
            <person name="Haon M."/>
            <person name="Grisel S."/>
            <person name="Petersen M."/>
            <person name="Berrin J.G."/>
            <person name="Delaux P.M."/>
            <person name="Dal Grande F."/>
            <person name="Keller J."/>
        </authorList>
    </citation>
    <scope>NUCLEOTIDE SEQUENCE [LARGE SCALE GENOMIC DNA]</scope>
    <source>
        <strain evidence="12 13">SAG 245.80</strain>
    </source>
</reference>
<evidence type="ECO:0000313" key="12">
    <source>
        <dbReference type="EMBL" id="KAK9828093.1"/>
    </source>
</evidence>
<feature type="transmembrane region" description="Helical" evidence="10">
    <location>
        <begin position="164"/>
        <end position="193"/>
    </location>
</feature>
<dbReference type="PANTHER" id="PTHR12413">
    <property type="entry name" value="DOLICHYL GLYCOSYLTRANSFERASE"/>
    <property type="match status" value="1"/>
</dbReference>
<dbReference type="AlphaFoldDB" id="A0AAW1R2R9"/>
<evidence type="ECO:0000256" key="3">
    <source>
        <dbReference type="ARBA" id="ARBA00008715"/>
    </source>
</evidence>
<keyword evidence="7 10" id="KW-0256">Endoplasmic reticulum</keyword>
<comment type="caution">
    <text evidence="12">The sequence shown here is derived from an EMBL/GenBank/DDBJ whole genome shotgun (WGS) entry which is preliminary data.</text>
</comment>
<feature type="chain" id="PRO_5043519876" description="Alpha-1,3-glucosyltransferase" evidence="11">
    <location>
        <begin position="22"/>
        <end position="406"/>
    </location>
</feature>
<keyword evidence="13" id="KW-1185">Reference proteome</keyword>
<keyword evidence="4 10" id="KW-0328">Glycosyltransferase</keyword>
<sequence>MRWRIVVFVTALKVLLFPAYRSTDFEVHRNWLAITSSLPLRQWYTNTTSQWTLDYPPLFAWFEWALAQAAWLVDPAMLDVANLGYASDSTILFQRGSVIVSDAALISGAWFATRREPEPRRSLAVFLLVANSGLLLVDHVHFQYNGLLLGILVWSLALVREGRSLAGGVLFAVLLNMKHLFACLAPVYFVHLLRHHCRGPHAMRRFAVLGACVAGVFAVSFGPFVLAGQLRQVLGRLFPFQRGLCHAYWAANVWALYAAADKALAAGLQLLGRPAAAPAANLTGGLVGVSSFAVLPDVSPAAALALVLAALAPCLVRLWRAPDPAGFVHAVAYAAMCSFMAGYHVHEKAALMVTVPLALDAIRSRPAARDWLFLSATAHYALLPLLFTLAEYPIKVLIYGIYTPKA</sequence>
<evidence type="ECO:0000256" key="7">
    <source>
        <dbReference type="ARBA" id="ARBA00022824"/>
    </source>
</evidence>
<evidence type="ECO:0000256" key="10">
    <source>
        <dbReference type="RuleBase" id="RU363110"/>
    </source>
</evidence>
<keyword evidence="11" id="KW-0732">Signal</keyword>
<evidence type="ECO:0000256" key="6">
    <source>
        <dbReference type="ARBA" id="ARBA00022692"/>
    </source>
</evidence>
<evidence type="ECO:0000256" key="9">
    <source>
        <dbReference type="ARBA" id="ARBA00023136"/>
    </source>
</evidence>
<dbReference type="EC" id="2.4.1.-" evidence="10"/>
<comment type="caution">
    <text evidence="10">Lacks conserved residue(s) required for the propagation of feature annotation.</text>
</comment>
<dbReference type="GO" id="GO:0005789">
    <property type="term" value="C:endoplasmic reticulum membrane"/>
    <property type="evidence" value="ECO:0007669"/>
    <property type="project" value="UniProtKB-SubCell"/>
</dbReference>
<feature type="transmembrane region" description="Helical" evidence="10">
    <location>
        <begin position="123"/>
        <end position="144"/>
    </location>
</feature>
<keyword evidence="8 10" id="KW-1133">Transmembrane helix</keyword>
<comment type="pathway">
    <text evidence="2 10">Protein modification; protein glycosylation.</text>
</comment>
<dbReference type="Proteomes" id="UP001445335">
    <property type="component" value="Unassembled WGS sequence"/>
</dbReference>
<evidence type="ECO:0000313" key="13">
    <source>
        <dbReference type="Proteomes" id="UP001445335"/>
    </source>
</evidence>
<proteinExistence type="inferred from homology"/>
<dbReference type="GO" id="GO:0006487">
    <property type="term" value="P:protein N-linked glycosylation"/>
    <property type="evidence" value="ECO:0007669"/>
    <property type="project" value="TreeGrafter"/>
</dbReference>
<dbReference type="InterPro" id="IPR004856">
    <property type="entry name" value="Glyco_trans_ALG6/ALG8"/>
</dbReference>
<accession>A0AAW1R2R9</accession>
<keyword evidence="6 10" id="KW-0812">Transmembrane</keyword>
<comment type="subcellular location">
    <subcellularLocation>
        <location evidence="1 10">Endoplasmic reticulum membrane</location>
        <topology evidence="1 10">Multi-pass membrane protein</topology>
    </subcellularLocation>
</comment>
<dbReference type="EMBL" id="JALJOU010000052">
    <property type="protein sequence ID" value="KAK9828093.1"/>
    <property type="molecule type" value="Genomic_DNA"/>
</dbReference>
<evidence type="ECO:0000256" key="2">
    <source>
        <dbReference type="ARBA" id="ARBA00004922"/>
    </source>
</evidence>
<feature type="signal peptide" evidence="11">
    <location>
        <begin position="1"/>
        <end position="21"/>
    </location>
</feature>
<gene>
    <name evidence="12" type="ORF">WJX81_002987</name>
</gene>
<comment type="similarity">
    <text evidence="3 10">Belongs to the ALG6/ALG8 glucosyltransferase family.</text>
</comment>
<keyword evidence="9 10" id="KW-0472">Membrane</keyword>
<dbReference type="GO" id="GO:0042283">
    <property type="term" value="F:dolichyl pyrophosphate Glc1Man9GlcNAc2 alpha-1,3-glucosyltransferase activity"/>
    <property type="evidence" value="ECO:0007669"/>
    <property type="project" value="TreeGrafter"/>
</dbReference>
<evidence type="ECO:0000256" key="8">
    <source>
        <dbReference type="ARBA" id="ARBA00022989"/>
    </source>
</evidence>
<feature type="transmembrane region" description="Helical" evidence="10">
    <location>
        <begin position="326"/>
        <end position="345"/>
    </location>
</feature>
<name>A0AAW1R2R9_9CHLO</name>
<protein>
    <recommendedName>
        <fullName evidence="10">Alpha-1,3-glucosyltransferase</fullName>
        <ecNumber evidence="10">2.4.1.-</ecNumber>
    </recommendedName>
</protein>
<feature type="transmembrane region" description="Helical" evidence="10">
    <location>
        <begin position="205"/>
        <end position="226"/>
    </location>
</feature>
<feature type="transmembrane region" description="Helical" evidence="10">
    <location>
        <begin position="301"/>
        <end position="319"/>
    </location>
</feature>
<evidence type="ECO:0000256" key="4">
    <source>
        <dbReference type="ARBA" id="ARBA00022676"/>
    </source>
</evidence>
<evidence type="ECO:0000256" key="5">
    <source>
        <dbReference type="ARBA" id="ARBA00022679"/>
    </source>
</evidence>
<dbReference type="PANTHER" id="PTHR12413:SF2">
    <property type="entry name" value="DOLICHYL PYROPHOSPHATE GLC1MAN9GLCNAC2 ALPHA-1,3-GLUCOSYLTRANSFERASE-RELATED"/>
    <property type="match status" value="1"/>
</dbReference>
<dbReference type="Pfam" id="PF03155">
    <property type="entry name" value="Alg6_Alg8"/>
    <property type="match status" value="1"/>
</dbReference>
<evidence type="ECO:0000256" key="1">
    <source>
        <dbReference type="ARBA" id="ARBA00004477"/>
    </source>
</evidence>